<evidence type="ECO:0000313" key="6">
    <source>
        <dbReference type="EMBL" id="SKA28296.1"/>
    </source>
</evidence>
<feature type="binding site" evidence="5">
    <location>
        <position position="87"/>
    </location>
    <ligand>
        <name>Mg(2+)</name>
        <dbReference type="ChEBI" id="CHEBI:18420"/>
        <label>1</label>
        <note>catalytic</note>
    </ligand>
</feature>
<feature type="binding site" evidence="4">
    <location>
        <position position="214"/>
    </location>
    <ligand>
        <name>substrate</name>
    </ligand>
</feature>
<feature type="binding site" evidence="5">
    <location>
        <position position="214"/>
    </location>
    <ligand>
        <name>Mg(2+)</name>
        <dbReference type="ChEBI" id="CHEBI:18420"/>
        <label>1</label>
        <note>catalytic</note>
    </ligand>
</feature>
<evidence type="ECO:0000256" key="3">
    <source>
        <dbReference type="ARBA" id="ARBA00022842"/>
    </source>
</evidence>
<dbReference type="PRINTS" id="PR00377">
    <property type="entry name" value="IMPHPHTASES"/>
</dbReference>
<feature type="binding site" evidence="4">
    <location>
        <begin position="86"/>
        <end position="89"/>
    </location>
    <ligand>
        <name>substrate</name>
    </ligand>
</feature>
<keyword evidence="2 4" id="KW-0479">Metal-binding</keyword>
<accession>A0A1T4SJD2</accession>
<dbReference type="OrthoDB" id="9785695at2"/>
<evidence type="ECO:0000256" key="1">
    <source>
        <dbReference type="ARBA" id="ARBA00001625"/>
    </source>
</evidence>
<feature type="binding site" evidence="4">
    <location>
        <position position="214"/>
    </location>
    <ligand>
        <name>Mg(2+)</name>
        <dbReference type="ChEBI" id="CHEBI:18420"/>
        <label>2</label>
    </ligand>
</feature>
<sequence>MRARLAEMIEIALRGGREVMRVYEEGGAVERKADGSPVTEADICCEAVILEGLRRSAPDIPVVAEEAAATGLVPATCELFFLVDPLDGTREFINRNGEFTVNIALIENGEPVAGVVYAPALGLLYAGAPHEGACKAWVSTGGVPGPSQRIHVREAPEAIVAIGSRSHGSPQTIGWLQRFDIERFTSLGSSLKFCLIAEGAADVYPRLGRTMEWDTAAGDAILRAADGMVATLDGAPLTYGKRGQSDDCDFANPWFVAWGDPGLRRRAPSARRAGA</sequence>
<dbReference type="PANTHER" id="PTHR43028:SF5">
    <property type="entry name" value="3'(2'),5'-BISPHOSPHATE NUCLEOTIDASE 1"/>
    <property type="match status" value="1"/>
</dbReference>
<protein>
    <recommendedName>
        <fullName evidence="4">3'(2'),5'-bisphosphate nucleotidase CysQ</fullName>
        <ecNumber evidence="4">3.1.3.7</ecNumber>
    </recommendedName>
    <alternativeName>
        <fullName evidence="4">3'(2'),5-bisphosphonucleoside 3'(2')-phosphohydrolase</fullName>
    </alternativeName>
    <alternativeName>
        <fullName evidence="4">3'-phosphoadenosine 5'-phosphate phosphatase</fullName>
        <shortName evidence="4">PAP phosphatase</shortName>
    </alternativeName>
</protein>
<keyword evidence="4" id="KW-1003">Cell membrane</keyword>
<comment type="function">
    <text evidence="4">Converts adenosine-3',5'-bisphosphate (PAP) to AMP.</text>
</comment>
<feature type="binding site" evidence="4">
    <location>
        <position position="84"/>
    </location>
    <ligand>
        <name>Mg(2+)</name>
        <dbReference type="ChEBI" id="CHEBI:18420"/>
        <label>1</label>
    </ligand>
</feature>
<dbReference type="AlphaFoldDB" id="A0A1T4SJD2"/>
<dbReference type="EC" id="3.1.3.7" evidence="4"/>
<comment type="similarity">
    <text evidence="4">Belongs to the inositol monophosphatase superfamily. CysQ family.</text>
</comment>
<dbReference type="STRING" id="1365950.SAMN05428963_11166"/>
<dbReference type="Pfam" id="PF00459">
    <property type="entry name" value="Inositol_P"/>
    <property type="match status" value="1"/>
</dbReference>
<keyword evidence="7" id="KW-1185">Reference proteome</keyword>
<dbReference type="PANTHER" id="PTHR43028">
    <property type="entry name" value="3'(2'),5'-BISPHOSPHATE NUCLEOTIDASE 1"/>
    <property type="match status" value="1"/>
</dbReference>
<dbReference type="CDD" id="cd01638">
    <property type="entry name" value="CysQ"/>
    <property type="match status" value="1"/>
</dbReference>
<feature type="binding site" evidence="5">
    <location>
        <position position="65"/>
    </location>
    <ligand>
        <name>Mg(2+)</name>
        <dbReference type="ChEBI" id="CHEBI:18420"/>
        <label>1</label>
        <note>catalytic</note>
    </ligand>
</feature>
<comment type="subcellular location">
    <subcellularLocation>
        <location evidence="4">Cell inner membrane</location>
        <topology evidence="4">Peripheral membrane protein</topology>
        <orientation evidence="4">Cytoplasmic side</orientation>
    </subcellularLocation>
</comment>
<feature type="binding site" evidence="5">
    <location>
        <position position="84"/>
    </location>
    <ligand>
        <name>Mg(2+)</name>
        <dbReference type="ChEBI" id="CHEBI:18420"/>
        <label>1</label>
        <note>catalytic</note>
    </ligand>
</feature>
<organism evidence="6 7">
    <name type="scientific">Consotaella salsifontis</name>
    <dbReference type="NCBI Taxonomy" id="1365950"/>
    <lineage>
        <taxon>Bacteria</taxon>
        <taxon>Pseudomonadati</taxon>
        <taxon>Pseudomonadota</taxon>
        <taxon>Alphaproteobacteria</taxon>
        <taxon>Hyphomicrobiales</taxon>
        <taxon>Aurantimonadaceae</taxon>
        <taxon>Consotaella</taxon>
    </lineage>
</organism>
<feature type="binding site" evidence="4">
    <location>
        <position position="65"/>
    </location>
    <ligand>
        <name>Mg(2+)</name>
        <dbReference type="ChEBI" id="CHEBI:18420"/>
        <label>1</label>
    </ligand>
</feature>
<comment type="catalytic activity">
    <reaction evidence="1 4">
        <text>adenosine 3',5'-bisphosphate + H2O = AMP + phosphate</text>
        <dbReference type="Rhea" id="RHEA:10040"/>
        <dbReference type="ChEBI" id="CHEBI:15377"/>
        <dbReference type="ChEBI" id="CHEBI:43474"/>
        <dbReference type="ChEBI" id="CHEBI:58343"/>
        <dbReference type="ChEBI" id="CHEBI:456215"/>
        <dbReference type="EC" id="3.1.3.7"/>
    </reaction>
</comment>
<keyword evidence="4" id="KW-0997">Cell inner membrane</keyword>
<dbReference type="PROSITE" id="PS00629">
    <property type="entry name" value="IMP_1"/>
    <property type="match status" value="1"/>
</dbReference>
<evidence type="ECO:0000256" key="2">
    <source>
        <dbReference type="ARBA" id="ARBA00022723"/>
    </source>
</evidence>
<dbReference type="InterPro" id="IPR050725">
    <property type="entry name" value="CysQ/Inositol_MonoPase"/>
</dbReference>
<keyword evidence="4" id="KW-0472">Membrane</keyword>
<comment type="cofactor">
    <cofactor evidence="4 5">
        <name>Mg(2+)</name>
        <dbReference type="ChEBI" id="CHEBI:18420"/>
    </cofactor>
</comment>
<dbReference type="GO" id="GO:0005886">
    <property type="term" value="C:plasma membrane"/>
    <property type="evidence" value="ECO:0007669"/>
    <property type="project" value="UniProtKB-SubCell"/>
</dbReference>
<proteinExistence type="inferred from homology"/>
<feature type="binding site" evidence="4">
    <location>
        <position position="84"/>
    </location>
    <ligand>
        <name>Mg(2+)</name>
        <dbReference type="ChEBI" id="CHEBI:18420"/>
        <label>2</label>
    </ligand>
</feature>
<dbReference type="SUPFAM" id="SSF56655">
    <property type="entry name" value="Carbohydrate phosphatase"/>
    <property type="match status" value="1"/>
</dbReference>
<dbReference type="NCBIfam" id="TIGR01331">
    <property type="entry name" value="bisphos_cysQ"/>
    <property type="match status" value="1"/>
</dbReference>
<evidence type="ECO:0000313" key="7">
    <source>
        <dbReference type="Proteomes" id="UP000190135"/>
    </source>
</evidence>
<dbReference type="Gene3D" id="3.30.540.10">
    <property type="entry name" value="Fructose-1,6-Bisphosphatase, subunit A, domain 1"/>
    <property type="match status" value="1"/>
</dbReference>
<dbReference type="InterPro" id="IPR000760">
    <property type="entry name" value="Inositol_monophosphatase-like"/>
</dbReference>
<dbReference type="InterPro" id="IPR006240">
    <property type="entry name" value="CysQ"/>
</dbReference>
<dbReference type="Gene3D" id="3.40.190.80">
    <property type="match status" value="1"/>
</dbReference>
<feature type="binding site" evidence="4">
    <location>
        <position position="87"/>
    </location>
    <ligand>
        <name>Mg(2+)</name>
        <dbReference type="ChEBI" id="CHEBI:18420"/>
        <label>2</label>
    </ligand>
</feature>
<feature type="binding site" evidence="4">
    <location>
        <position position="65"/>
    </location>
    <ligand>
        <name>substrate</name>
    </ligand>
</feature>
<dbReference type="RefSeq" id="WP_078709339.1">
    <property type="nucleotide sequence ID" value="NZ_FUXL01000011.1"/>
</dbReference>
<dbReference type="HAMAP" id="MF_02095">
    <property type="entry name" value="CysQ"/>
    <property type="match status" value="1"/>
</dbReference>
<dbReference type="GO" id="GO:0008441">
    <property type="term" value="F:3'(2'),5'-bisphosphate nucleotidase activity"/>
    <property type="evidence" value="ECO:0007669"/>
    <property type="project" value="UniProtKB-UniRule"/>
</dbReference>
<dbReference type="GO" id="GO:0000287">
    <property type="term" value="F:magnesium ion binding"/>
    <property type="evidence" value="ECO:0007669"/>
    <property type="project" value="UniProtKB-UniRule"/>
</dbReference>
<feature type="binding site" evidence="5">
    <location>
        <position position="86"/>
    </location>
    <ligand>
        <name>Mg(2+)</name>
        <dbReference type="ChEBI" id="CHEBI:18420"/>
        <label>1</label>
        <note>catalytic</note>
    </ligand>
</feature>
<evidence type="ECO:0000256" key="4">
    <source>
        <dbReference type="HAMAP-Rule" id="MF_02095"/>
    </source>
</evidence>
<gene>
    <name evidence="4" type="primary">cysQ</name>
    <name evidence="6" type="ORF">SAMN05428963_11166</name>
</gene>
<dbReference type="Proteomes" id="UP000190135">
    <property type="component" value="Unassembled WGS sequence"/>
</dbReference>
<dbReference type="GO" id="GO:0050427">
    <property type="term" value="P:3'-phosphoadenosine 5'-phosphosulfate metabolic process"/>
    <property type="evidence" value="ECO:0007669"/>
    <property type="project" value="TreeGrafter"/>
</dbReference>
<evidence type="ECO:0000256" key="5">
    <source>
        <dbReference type="PIRSR" id="PIRSR600760-2"/>
    </source>
</evidence>
<dbReference type="GO" id="GO:0000103">
    <property type="term" value="P:sulfate assimilation"/>
    <property type="evidence" value="ECO:0007669"/>
    <property type="project" value="TreeGrafter"/>
</dbReference>
<keyword evidence="4" id="KW-0378">Hydrolase</keyword>
<keyword evidence="3 4" id="KW-0460">Magnesium</keyword>
<dbReference type="EMBL" id="FUXL01000011">
    <property type="protein sequence ID" value="SKA28296.1"/>
    <property type="molecule type" value="Genomic_DNA"/>
</dbReference>
<reference evidence="6 7" key="1">
    <citation type="submission" date="2017-02" db="EMBL/GenBank/DDBJ databases">
        <authorList>
            <person name="Peterson S.W."/>
        </authorList>
    </citation>
    <scope>NUCLEOTIDE SEQUENCE [LARGE SCALE GENOMIC DNA]</scope>
    <source>
        <strain evidence="6 7">USBA 369</strain>
    </source>
</reference>
<name>A0A1T4SJD2_9HYPH</name>
<dbReference type="InterPro" id="IPR020583">
    <property type="entry name" value="Inositol_monoP_metal-BS"/>
</dbReference>
<feature type="binding site" evidence="4">
    <location>
        <position position="86"/>
    </location>
    <ligand>
        <name>Mg(2+)</name>
        <dbReference type="ChEBI" id="CHEBI:18420"/>
        <label>1</label>
    </ligand>
</feature>